<evidence type="ECO:0000256" key="2">
    <source>
        <dbReference type="SAM" id="Phobius"/>
    </source>
</evidence>
<dbReference type="Proteomes" id="UP000575068">
    <property type="component" value="Unassembled WGS sequence"/>
</dbReference>
<feature type="region of interest" description="Disordered" evidence="1">
    <location>
        <begin position="1"/>
        <end position="29"/>
    </location>
</feature>
<dbReference type="RefSeq" id="WP_246415011.1">
    <property type="nucleotide sequence ID" value="NZ_JACHOV010000012.1"/>
</dbReference>
<keyword evidence="2" id="KW-1133">Transmembrane helix</keyword>
<sequence>MKSHASMDKPAKSARSTVQRHVAAMSPRQRRTATIAAAVAVAGLASLVSPDPAFAQSANLEGFANNVLGLLSNGLLRAIAVIAVIVAGAGWLMGRVNTGALVTVIIGIAIIFSAPWIVDQIAGSA</sequence>
<name>A0A840HYX4_9SPHN</name>
<dbReference type="InterPro" id="IPR007039">
    <property type="entry name" value="TrbC/VirB2"/>
</dbReference>
<organism evidence="3 4">
    <name type="scientific">Rhizorhapis suberifaciens</name>
    <name type="common">corky root of lettuce</name>
    <dbReference type="NCBI Taxonomy" id="13656"/>
    <lineage>
        <taxon>Bacteria</taxon>
        <taxon>Pseudomonadati</taxon>
        <taxon>Pseudomonadota</taxon>
        <taxon>Alphaproteobacteria</taxon>
        <taxon>Sphingomonadales</taxon>
        <taxon>Sphingomonadaceae</taxon>
        <taxon>Rhizorhapis</taxon>
    </lineage>
</organism>
<keyword evidence="4" id="KW-1185">Reference proteome</keyword>
<evidence type="ECO:0000256" key="1">
    <source>
        <dbReference type="SAM" id="MobiDB-lite"/>
    </source>
</evidence>
<protein>
    <submittedName>
        <fullName evidence="3">Type IV secretion system protein VirB2</fullName>
    </submittedName>
</protein>
<evidence type="ECO:0000313" key="4">
    <source>
        <dbReference type="Proteomes" id="UP000575068"/>
    </source>
</evidence>
<comment type="caution">
    <text evidence="3">The sequence shown here is derived from an EMBL/GenBank/DDBJ whole genome shotgun (WGS) entry which is preliminary data.</text>
</comment>
<feature type="transmembrane region" description="Helical" evidence="2">
    <location>
        <begin position="100"/>
        <end position="118"/>
    </location>
</feature>
<feature type="transmembrane region" description="Helical" evidence="2">
    <location>
        <begin position="74"/>
        <end position="93"/>
    </location>
</feature>
<keyword evidence="2" id="KW-0472">Membrane</keyword>
<evidence type="ECO:0000313" key="3">
    <source>
        <dbReference type="EMBL" id="MBB4642616.1"/>
    </source>
</evidence>
<dbReference type="EMBL" id="JACHOV010000012">
    <property type="protein sequence ID" value="MBB4642616.1"/>
    <property type="molecule type" value="Genomic_DNA"/>
</dbReference>
<dbReference type="Pfam" id="PF04956">
    <property type="entry name" value="TrbC"/>
    <property type="match status" value="1"/>
</dbReference>
<reference evidence="3 4" key="1">
    <citation type="submission" date="2020-08" db="EMBL/GenBank/DDBJ databases">
        <title>Genomic Encyclopedia of Type Strains, Phase IV (KMG-IV): sequencing the most valuable type-strain genomes for metagenomic binning, comparative biology and taxonomic classification.</title>
        <authorList>
            <person name="Goeker M."/>
        </authorList>
    </citation>
    <scope>NUCLEOTIDE SEQUENCE [LARGE SCALE GENOMIC DNA]</scope>
    <source>
        <strain evidence="3 4">DSM 7465</strain>
    </source>
</reference>
<keyword evidence="2" id="KW-0812">Transmembrane</keyword>
<feature type="compositionally biased region" description="Basic and acidic residues" evidence="1">
    <location>
        <begin position="1"/>
        <end position="11"/>
    </location>
</feature>
<gene>
    <name evidence="3" type="ORF">HNQ99_002952</name>
</gene>
<proteinExistence type="predicted"/>
<dbReference type="AlphaFoldDB" id="A0A840HYX4"/>
<accession>A0A840HYX4</accession>